<keyword evidence="2" id="KW-1185">Reference proteome</keyword>
<sequence length="135" mass="14532">MARRYRNKRASGAWRAFLQGGPSLLTTATTRTTTTTTQVVPPTARTVLATTSASAPVPSTAPPAGQPIAMDTIGPHISSADTQTTTAAAIDPAAFVDMQRKLDCVLRKMSHLQQDVRHINRPVQSIKQTLRRANL</sequence>
<dbReference type="AlphaFoldDB" id="A0AAV7X0W7"/>
<name>A0AAV7X0W7_PLEWA</name>
<proteinExistence type="predicted"/>
<reference evidence="1" key="1">
    <citation type="journal article" date="2022" name="bioRxiv">
        <title>Sequencing and chromosome-scale assembly of the giantPleurodeles waltlgenome.</title>
        <authorList>
            <person name="Brown T."/>
            <person name="Elewa A."/>
            <person name="Iarovenko S."/>
            <person name="Subramanian E."/>
            <person name="Araus A.J."/>
            <person name="Petzold A."/>
            <person name="Susuki M."/>
            <person name="Suzuki K.-i.T."/>
            <person name="Hayashi T."/>
            <person name="Toyoda A."/>
            <person name="Oliveira C."/>
            <person name="Osipova E."/>
            <person name="Leigh N.D."/>
            <person name="Simon A."/>
            <person name="Yun M.H."/>
        </authorList>
    </citation>
    <scope>NUCLEOTIDE SEQUENCE</scope>
    <source>
        <strain evidence="1">20211129_DDA</strain>
        <tissue evidence="1">Liver</tissue>
    </source>
</reference>
<accession>A0AAV7X0W7</accession>
<protein>
    <submittedName>
        <fullName evidence="1">Uncharacterized protein</fullName>
    </submittedName>
</protein>
<gene>
    <name evidence="1" type="ORF">NDU88_005522</name>
</gene>
<dbReference type="Proteomes" id="UP001066276">
    <property type="component" value="Chromosome 1_1"/>
</dbReference>
<comment type="caution">
    <text evidence="1">The sequence shown here is derived from an EMBL/GenBank/DDBJ whole genome shotgun (WGS) entry which is preliminary data.</text>
</comment>
<dbReference type="EMBL" id="JANPWB010000001">
    <property type="protein sequence ID" value="KAJ1217935.1"/>
    <property type="molecule type" value="Genomic_DNA"/>
</dbReference>
<organism evidence="1 2">
    <name type="scientific">Pleurodeles waltl</name>
    <name type="common">Iberian ribbed newt</name>
    <dbReference type="NCBI Taxonomy" id="8319"/>
    <lineage>
        <taxon>Eukaryota</taxon>
        <taxon>Metazoa</taxon>
        <taxon>Chordata</taxon>
        <taxon>Craniata</taxon>
        <taxon>Vertebrata</taxon>
        <taxon>Euteleostomi</taxon>
        <taxon>Amphibia</taxon>
        <taxon>Batrachia</taxon>
        <taxon>Caudata</taxon>
        <taxon>Salamandroidea</taxon>
        <taxon>Salamandridae</taxon>
        <taxon>Pleurodelinae</taxon>
        <taxon>Pleurodeles</taxon>
    </lineage>
</organism>
<evidence type="ECO:0000313" key="1">
    <source>
        <dbReference type="EMBL" id="KAJ1217935.1"/>
    </source>
</evidence>
<evidence type="ECO:0000313" key="2">
    <source>
        <dbReference type="Proteomes" id="UP001066276"/>
    </source>
</evidence>